<dbReference type="Gene3D" id="2.60.120.10">
    <property type="entry name" value="Jelly Rolls"/>
    <property type="match status" value="1"/>
</dbReference>
<dbReference type="GO" id="GO:0003677">
    <property type="term" value="F:DNA binding"/>
    <property type="evidence" value="ECO:0007669"/>
    <property type="project" value="UniProtKB-KW"/>
</dbReference>
<dbReference type="PANTHER" id="PTHR24567">
    <property type="entry name" value="CRP FAMILY TRANSCRIPTIONAL REGULATORY PROTEIN"/>
    <property type="match status" value="1"/>
</dbReference>
<feature type="domain" description="Cyclic nucleotide-binding" evidence="4">
    <location>
        <begin position="18"/>
        <end position="127"/>
    </location>
</feature>
<evidence type="ECO:0000313" key="7">
    <source>
        <dbReference type="Proteomes" id="UP000436016"/>
    </source>
</evidence>
<dbReference type="SUPFAM" id="SSF51206">
    <property type="entry name" value="cAMP-binding domain-like"/>
    <property type="match status" value="1"/>
</dbReference>
<dbReference type="Gene3D" id="1.10.10.10">
    <property type="entry name" value="Winged helix-like DNA-binding domain superfamily/Winged helix DNA-binding domain"/>
    <property type="match status" value="1"/>
</dbReference>
<dbReference type="InterPro" id="IPR050397">
    <property type="entry name" value="Env_Response_Regulators"/>
</dbReference>
<comment type="caution">
    <text evidence="6">The sequence shown here is derived from an EMBL/GenBank/DDBJ whole genome shotgun (WGS) entry which is preliminary data.</text>
</comment>
<dbReference type="Proteomes" id="UP000436016">
    <property type="component" value="Unassembled WGS sequence"/>
</dbReference>
<dbReference type="SUPFAM" id="SSF46785">
    <property type="entry name" value="Winged helix' DNA-binding domain"/>
    <property type="match status" value="1"/>
</dbReference>
<reference evidence="6 7" key="1">
    <citation type="submission" date="2019-12" db="EMBL/GenBank/DDBJ databases">
        <title>Strain KN286 was isolated from seawater, which was collected from Caroline Seamount in the tropical western Pacific.</title>
        <authorList>
            <person name="Wang Q."/>
        </authorList>
    </citation>
    <scope>NUCLEOTIDE SEQUENCE [LARGE SCALE GENOMIC DNA]</scope>
    <source>
        <strain evidence="6 7">KN286</strain>
    </source>
</reference>
<dbReference type="RefSeq" id="WP_160856094.1">
    <property type="nucleotide sequence ID" value="NZ_WUWG01000006.1"/>
</dbReference>
<accession>A0A6B0TZ26</accession>
<dbReference type="Pfam" id="PF00027">
    <property type="entry name" value="cNMP_binding"/>
    <property type="match status" value="1"/>
</dbReference>
<dbReference type="PROSITE" id="PS51063">
    <property type="entry name" value="HTH_CRP_2"/>
    <property type="match status" value="1"/>
</dbReference>
<dbReference type="InterPro" id="IPR018490">
    <property type="entry name" value="cNMP-bd_dom_sf"/>
</dbReference>
<gene>
    <name evidence="6" type="ORF">GSH16_13805</name>
</gene>
<dbReference type="Pfam" id="PF13545">
    <property type="entry name" value="HTH_Crp_2"/>
    <property type="match status" value="1"/>
</dbReference>
<evidence type="ECO:0000259" key="5">
    <source>
        <dbReference type="PROSITE" id="PS51063"/>
    </source>
</evidence>
<dbReference type="GO" id="GO:0005829">
    <property type="term" value="C:cytosol"/>
    <property type="evidence" value="ECO:0007669"/>
    <property type="project" value="TreeGrafter"/>
</dbReference>
<dbReference type="InterPro" id="IPR000595">
    <property type="entry name" value="cNMP-bd_dom"/>
</dbReference>
<protein>
    <submittedName>
        <fullName evidence="6">Cyclic nucleotide-binding domain-containing protein</fullName>
    </submittedName>
</protein>
<dbReference type="PROSITE" id="PS50042">
    <property type="entry name" value="CNMP_BINDING_3"/>
    <property type="match status" value="1"/>
</dbReference>
<dbReference type="InterPro" id="IPR014710">
    <property type="entry name" value="RmlC-like_jellyroll"/>
</dbReference>
<sequence length="237" mass="26325">MKFTYANVIQQKFPPESFLGRINRGSWQELSDAWMVSEFSAGAEILGVEETSSDVRFILVGHARASQYSDSGREVSLIDLQKGDLFGEFAAIDNAPRSATVVAMADSIIATLPARRFRDLLQGNTDLSFALTGILVTKLRSLTERIADFNALNADQRVRREILRRAEPFARNGSASIPDFPTQANLATFVFTNRETVSREMGRMKKRGLCSRVSGNLVIPDLAALEDYIAEQDDLRT</sequence>
<dbReference type="EMBL" id="WUWG01000006">
    <property type="protein sequence ID" value="MXU66522.1"/>
    <property type="molecule type" value="Genomic_DNA"/>
</dbReference>
<keyword evidence="3" id="KW-0804">Transcription</keyword>
<dbReference type="AlphaFoldDB" id="A0A6B0TZ26"/>
<evidence type="ECO:0000256" key="1">
    <source>
        <dbReference type="ARBA" id="ARBA00023015"/>
    </source>
</evidence>
<dbReference type="InterPro" id="IPR036390">
    <property type="entry name" value="WH_DNA-bd_sf"/>
</dbReference>
<dbReference type="InterPro" id="IPR036388">
    <property type="entry name" value="WH-like_DNA-bd_sf"/>
</dbReference>
<dbReference type="PANTHER" id="PTHR24567:SF68">
    <property type="entry name" value="DNA-BINDING TRANSCRIPTIONAL DUAL REGULATOR CRP"/>
    <property type="match status" value="1"/>
</dbReference>
<keyword evidence="7" id="KW-1185">Reference proteome</keyword>
<proteinExistence type="predicted"/>
<dbReference type="SMART" id="SM00100">
    <property type="entry name" value="cNMP"/>
    <property type="match status" value="1"/>
</dbReference>
<keyword evidence="2" id="KW-0238">DNA-binding</keyword>
<evidence type="ECO:0000259" key="4">
    <source>
        <dbReference type="PROSITE" id="PS50042"/>
    </source>
</evidence>
<organism evidence="6 7">
    <name type="scientific">Oceanomicrobium pacificus</name>
    <dbReference type="NCBI Taxonomy" id="2692916"/>
    <lineage>
        <taxon>Bacteria</taxon>
        <taxon>Pseudomonadati</taxon>
        <taxon>Pseudomonadota</taxon>
        <taxon>Alphaproteobacteria</taxon>
        <taxon>Rhodobacterales</taxon>
        <taxon>Paracoccaceae</taxon>
        <taxon>Oceanomicrobium</taxon>
    </lineage>
</organism>
<evidence type="ECO:0000256" key="3">
    <source>
        <dbReference type="ARBA" id="ARBA00023163"/>
    </source>
</evidence>
<name>A0A6B0TZ26_9RHOB</name>
<evidence type="ECO:0000313" key="6">
    <source>
        <dbReference type="EMBL" id="MXU66522.1"/>
    </source>
</evidence>
<dbReference type="CDD" id="cd00038">
    <property type="entry name" value="CAP_ED"/>
    <property type="match status" value="1"/>
</dbReference>
<dbReference type="GO" id="GO:0003700">
    <property type="term" value="F:DNA-binding transcription factor activity"/>
    <property type="evidence" value="ECO:0007669"/>
    <property type="project" value="TreeGrafter"/>
</dbReference>
<evidence type="ECO:0000256" key="2">
    <source>
        <dbReference type="ARBA" id="ARBA00023125"/>
    </source>
</evidence>
<feature type="domain" description="HTH crp-type" evidence="5">
    <location>
        <begin position="152"/>
        <end position="223"/>
    </location>
</feature>
<dbReference type="InterPro" id="IPR012318">
    <property type="entry name" value="HTH_CRP"/>
</dbReference>
<keyword evidence="1" id="KW-0805">Transcription regulation</keyword>